<sequence>MNQVMAPTDESFEVLLRQLGNGRRLPIETFYRLPELPDILQYHVIPGMYTTVEIIPFNDPCMTEGSMMLHDNCVDKPTPDNYTCEDQKKFEKCFFPFMTSALAAQWQGGFCQRTCERCSCAADSGIQCSKLVESDLIGSNGVAHSVNRVLFPPPVFSKADYANLTSIEITATTPIPGPLPGISAAPAPAGSFAAAATALAGTALPTALPATATNGNSAAAAAAGPANASSAAANPANPAAAANPAADTAAVTAVPQRKK</sequence>
<dbReference type="STRING" id="3068.D8TZ46"/>
<dbReference type="RefSeq" id="XP_002951762.1">
    <property type="nucleotide sequence ID" value="XM_002951716.1"/>
</dbReference>
<dbReference type="InterPro" id="IPR000782">
    <property type="entry name" value="FAS1_domain"/>
</dbReference>
<dbReference type="KEGG" id="vcn:VOLCADRAFT_105189"/>
<reference evidence="3 4" key="1">
    <citation type="journal article" date="2010" name="Science">
        <title>Genomic analysis of organismal complexity in the multicellular green alga Volvox carteri.</title>
        <authorList>
            <person name="Prochnik S.E."/>
            <person name="Umen J."/>
            <person name="Nedelcu A.M."/>
            <person name="Hallmann A."/>
            <person name="Miller S.M."/>
            <person name="Nishii I."/>
            <person name="Ferris P."/>
            <person name="Kuo A."/>
            <person name="Mitros T."/>
            <person name="Fritz-Laylin L.K."/>
            <person name="Hellsten U."/>
            <person name="Chapman J."/>
            <person name="Simakov O."/>
            <person name="Rensing S.A."/>
            <person name="Terry A."/>
            <person name="Pangilinan J."/>
            <person name="Kapitonov V."/>
            <person name="Jurka J."/>
            <person name="Salamov A."/>
            <person name="Shapiro H."/>
            <person name="Schmutz J."/>
            <person name="Grimwood J."/>
            <person name="Lindquist E."/>
            <person name="Lucas S."/>
            <person name="Grigoriev I.V."/>
            <person name="Schmitt R."/>
            <person name="Kirk D."/>
            <person name="Rokhsar D.S."/>
        </authorList>
    </citation>
    <scope>NUCLEOTIDE SEQUENCE [LARGE SCALE GENOMIC DNA]</scope>
    <source>
        <strain evidence="4">f. Nagariensis / Eve</strain>
    </source>
</reference>
<dbReference type="GeneID" id="9615750"/>
<evidence type="ECO:0000313" key="3">
    <source>
        <dbReference type="EMBL" id="EFJ47213.1"/>
    </source>
</evidence>
<dbReference type="PROSITE" id="PS50213">
    <property type="entry name" value="FAS1"/>
    <property type="match status" value="1"/>
</dbReference>
<dbReference type="EMBL" id="GL378346">
    <property type="protein sequence ID" value="EFJ47213.1"/>
    <property type="molecule type" value="Genomic_DNA"/>
</dbReference>
<dbReference type="Gene3D" id="2.30.180.10">
    <property type="entry name" value="FAS1 domain"/>
    <property type="match status" value="1"/>
</dbReference>
<gene>
    <name evidence="3" type="ORF">VOLCADRAFT_105189</name>
</gene>
<feature type="region of interest" description="Disordered" evidence="1">
    <location>
        <begin position="215"/>
        <end position="245"/>
    </location>
</feature>
<dbReference type="InterPro" id="IPR036378">
    <property type="entry name" value="FAS1_dom_sf"/>
</dbReference>
<proteinExistence type="predicted"/>
<evidence type="ECO:0000259" key="2">
    <source>
        <dbReference type="PROSITE" id="PS50213"/>
    </source>
</evidence>
<dbReference type="SUPFAM" id="SSF82153">
    <property type="entry name" value="FAS1 domain"/>
    <property type="match status" value="1"/>
</dbReference>
<keyword evidence="4" id="KW-1185">Reference proteome</keyword>
<accession>D8TZ46</accession>
<protein>
    <recommendedName>
        <fullName evidence="2">FAS1 domain-containing protein</fullName>
    </recommendedName>
</protein>
<organism evidence="4">
    <name type="scientific">Volvox carteri f. nagariensis</name>
    <dbReference type="NCBI Taxonomy" id="3068"/>
    <lineage>
        <taxon>Eukaryota</taxon>
        <taxon>Viridiplantae</taxon>
        <taxon>Chlorophyta</taxon>
        <taxon>core chlorophytes</taxon>
        <taxon>Chlorophyceae</taxon>
        <taxon>CS clade</taxon>
        <taxon>Chlamydomonadales</taxon>
        <taxon>Volvocaceae</taxon>
        <taxon>Volvox</taxon>
    </lineage>
</organism>
<evidence type="ECO:0000256" key="1">
    <source>
        <dbReference type="SAM" id="MobiDB-lite"/>
    </source>
</evidence>
<name>D8TZ46_VOLCA</name>
<dbReference type="InParanoid" id="D8TZ46"/>
<evidence type="ECO:0000313" key="4">
    <source>
        <dbReference type="Proteomes" id="UP000001058"/>
    </source>
</evidence>
<feature type="domain" description="FAS1" evidence="2">
    <location>
        <begin position="1"/>
        <end position="150"/>
    </location>
</feature>
<dbReference type="OrthoDB" id="286301at2759"/>
<dbReference type="AlphaFoldDB" id="D8TZ46"/>
<dbReference type="Proteomes" id="UP000001058">
    <property type="component" value="Unassembled WGS sequence"/>
</dbReference>